<dbReference type="Proteomes" id="UP000054423">
    <property type="component" value="Unassembled WGS sequence"/>
</dbReference>
<keyword evidence="2" id="KW-0812">Transmembrane</keyword>
<dbReference type="Proteomes" id="UP000054532">
    <property type="component" value="Unassembled WGS sequence"/>
</dbReference>
<gene>
    <name evidence="4" type="ORF">L914_06122</name>
    <name evidence="3" type="ORF">L917_06002</name>
</gene>
<keyword evidence="2" id="KW-1133">Transmembrane helix</keyword>
<reference evidence="3" key="1">
    <citation type="submission" date="2013-11" db="EMBL/GenBank/DDBJ databases">
        <title>The Genome Sequence of Phytophthora parasitica CHvinca01.</title>
        <authorList>
            <consortium name="The Broad Institute Genomics Platform"/>
            <person name="Russ C."/>
            <person name="Tyler B."/>
            <person name="Panabieres F."/>
            <person name="Shan W."/>
            <person name="Tripathy S."/>
            <person name="Grunwald N."/>
            <person name="Machado M."/>
            <person name="Johnson C.S."/>
            <person name="Arredondo F."/>
            <person name="Hong C."/>
            <person name="Coffey M."/>
            <person name="Young S.K."/>
            <person name="Zeng Q."/>
            <person name="Gargeya S."/>
            <person name="Fitzgerald M."/>
            <person name="Abouelleil A."/>
            <person name="Alvarado L."/>
            <person name="Chapman S.B."/>
            <person name="Gainer-Dewar J."/>
            <person name="Goldberg J."/>
            <person name="Griggs A."/>
            <person name="Gujja S."/>
            <person name="Hansen M."/>
            <person name="Howarth C."/>
            <person name="Imamovic A."/>
            <person name="Ireland A."/>
            <person name="Larimer J."/>
            <person name="McCowan C."/>
            <person name="Murphy C."/>
            <person name="Pearson M."/>
            <person name="Poon T.W."/>
            <person name="Priest M."/>
            <person name="Roberts A."/>
            <person name="Saif S."/>
            <person name="Shea T."/>
            <person name="Sykes S."/>
            <person name="Wortman J."/>
            <person name="Nusbaum C."/>
            <person name="Birren B."/>
        </authorList>
    </citation>
    <scope>NUCLEOTIDE SEQUENCE [LARGE SCALE GENOMIC DNA]</scope>
    <source>
        <strain evidence="3">CHvinca01</strain>
    </source>
</reference>
<evidence type="ECO:0000313" key="3">
    <source>
        <dbReference type="EMBL" id="ETL96531.1"/>
    </source>
</evidence>
<keyword evidence="2" id="KW-0472">Membrane</keyword>
<protein>
    <submittedName>
        <fullName evidence="4">Uncharacterized protein</fullName>
    </submittedName>
</protein>
<sequence length="250" mass="28308">LSSNEQRALWSLISFLQYRSIKLKLKALMQVSRVFDDDFRRFRASRMAVAPVASYQVLTKTKTRTEPVDEIHLDVIQCCTLCGVLVHQNTAKILCQSCRRQRQNSLEDIRPASPMAGTSNTPPHINNDGGVLSRSTVDGETEAIDDDFRTSSMFRANEDADSFRNMEVLTCFRSEVRRGLRLLSKAATAEKWHMCWAILLSMCLIPLILTLMMVASVSFLVLSTWVVIATAITYPLAYINPRLYNYAMNS</sequence>
<dbReference type="OrthoDB" id="115359at2759"/>
<feature type="transmembrane region" description="Helical" evidence="2">
    <location>
        <begin position="219"/>
        <end position="239"/>
    </location>
</feature>
<dbReference type="EMBL" id="KI692145">
    <property type="protein sequence ID" value="ETM49657.1"/>
    <property type="molecule type" value="Genomic_DNA"/>
</dbReference>
<feature type="region of interest" description="Disordered" evidence="1">
    <location>
        <begin position="110"/>
        <end position="131"/>
    </location>
</feature>
<accession>W2NLY7</accession>
<dbReference type="VEuPathDB" id="FungiDB:PPTG_02430"/>
<feature type="non-terminal residue" evidence="4">
    <location>
        <position position="1"/>
    </location>
</feature>
<dbReference type="EMBL" id="KI678889">
    <property type="protein sequence ID" value="ETL96531.1"/>
    <property type="molecule type" value="Genomic_DNA"/>
</dbReference>
<organism evidence="4">
    <name type="scientific">Phytophthora nicotianae</name>
    <name type="common">Potato buckeye rot agent</name>
    <name type="synonym">Phytophthora parasitica</name>
    <dbReference type="NCBI Taxonomy" id="4792"/>
    <lineage>
        <taxon>Eukaryota</taxon>
        <taxon>Sar</taxon>
        <taxon>Stramenopiles</taxon>
        <taxon>Oomycota</taxon>
        <taxon>Peronosporomycetes</taxon>
        <taxon>Peronosporales</taxon>
        <taxon>Peronosporaceae</taxon>
        <taxon>Phytophthora</taxon>
    </lineage>
</organism>
<feature type="transmembrane region" description="Helical" evidence="2">
    <location>
        <begin position="194"/>
        <end position="213"/>
    </location>
</feature>
<dbReference type="AlphaFoldDB" id="W2NLY7"/>
<proteinExistence type="predicted"/>
<evidence type="ECO:0000313" key="4">
    <source>
        <dbReference type="EMBL" id="ETM49657.1"/>
    </source>
</evidence>
<name>W2NLY7_PHYNI</name>
<evidence type="ECO:0000256" key="2">
    <source>
        <dbReference type="SAM" id="Phobius"/>
    </source>
</evidence>
<evidence type="ECO:0000256" key="1">
    <source>
        <dbReference type="SAM" id="MobiDB-lite"/>
    </source>
</evidence>
<reference evidence="4" key="2">
    <citation type="submission" date="2013-11" db="EMBL/GenBank/DDBJ databases">
        <title>The Genome Sequence of Phytophthora parasitica IAC_01/95.</title>
        <authorList>
            <consortium name="The Broad Institute Genomics Platform"/>
            <person name="Russ C."/>
            <person name="Tyler B."/>
            <person name="Panabieres F."/>
            <person name="Shan W."/>
            <person name="Tripathy S."/>
            <person name="Grunwald N."/>
            <person name="Machado M."/>
            <person name="Johnson C.S."/>
            <person name="Arredondo F."/>
            <person name="Hong C."/>
            <person name="Coffey M."/>
            <person name="Young S.K."/>
            <person name="Zeng Q."/>
            <person name="Gargeya S."/>
            <person name="Fitzgerald M."/>
            <person name="Abouelleil A."/>
            <person name="Alvarado L."/>
            <person name="Chapman S.B."/>
            <person name="Gainer-Dewar J."/>
            <person name="Goldberg J."/>
            <person name="Griggs A."/>
            <person name="Gujja S."/>
            <person name="Hansen M."/>
            <person name="Howarth C."/>
            <person name="Imamovic A."/>
            <person name="Ireland A."/>
            <person name="Larimer J."/>
            <person name="McCowan C."/>
            <person name="Murphy C."/>
            <person name="Pearson M."/>
            <person name="Poon T.W."/>
            <person name="Priest M."/>
            <person name="Roberts A."/>
            <person name="Saif S."/>
            <person name="Shea T."/>
            <person name="Sykes S."/>
            <person name="Wortman J."/>
            <person name="Nusbaum C."/>
            <person name="Birren B."/>
        </authorList>
    </citation>
    <scope>NUCLEOTIDE SEQUENCE [LARGE SCALE GENOMIC DNA]</scope>
    <source>
        <strain evidence="4">IAC_01/95</strain>
    </source>
</reference>